<dbReference type="AlphaFoldDB" id="A0A1S8X7I7"/>
<organism evidence="3 4">
    <name type="scientific">Opisthorchis viverrini</name>
    <name type="common">Southeast Asian liver fluke</name>
    <dbReference type="NCBI Taxonomy" id="6198"/>
    <lineage>
        <taxon>Eukaryota</taxon>
        <taxon>Metazoa</taxon>
        <taxon>Spiralia</taxon>
        <taxon>Lophotrochozoa</taxon>
        <taxon>Platyhelminthes</taxon>
        <taxon>Trematoda</taxon>
        <taxon>Digenea</taxon>
        <taxon>Opisthorchiida</taxon>
        <taxon>Opisthorchiata</taxon>
        <taxon>Opisthorchiidae</taxon>
        <taxon>Opisthorchis</taxon>
    </lineage>
</organism>
<protein>
    <recommendedName>
        <fullName evidence="2">DUF5739 domain-containing protein</fullName>
    </recommendedName>
</protein>
<dbReference type="Pfam" id="PF19010">
    <property type="entry name" value="DUF5739"/>
    <property type="match status" value="1"/>
</dbReference>
<evidence type="ECO:0000256" key="1">
    <source>
        <dbReference type="SAM" id="MobiDB-lite"/>
    </source>
</evidence>
<proteinExistence type="predicted"/>
<sequence length="279" mass="32646">FLSLEWITVDLRCSSIPNDLLKAYYEKWYCFVSRTSNFILNCRPYTDMVPDVTPPVNLLSAYELDLYERHLFPHPTITGVKSPFDAYQTYINMSEQPKSGLRRKNLRPYLNLGSRRSAKVHKRTSNQDDTEQLSTRNSKVSAVQFSPVRTSDPVISVYRLLIRPAILEMKEGGITARLRYIIQLHKRITGYYRLIIEVRLSPEFPPIFVGEMKDVCAHWPANVPQSQCSVRRSRLYQKGQMCLCYMPPGLYHQRLRFNMRRILDDLEIPRYLVSVLFQG</sequence>
<gene>
    <name evidence="3" type="ORF">X801_01385</name>
</gene>
<feature type="domain" description="DUF5739" evidence="2">
    <location>
        <begin position="146"/>
        <end position="240"/>
    </location>
</feature>
<dbReference type="Proteomes" id="UP000243686">
    <property type="component" value="Unassembled WGS sequence"/>
</dbReference>
<reference evidence="3 4" key="1">
    <citation type="submission" date="2015-03" db="EMBL/GenBank/DDBJ databases">
        <title>Draft genome of the nematode, Opisthorchis viverrini.</title>
        <authorList>
            <person name="Mitreva M."/>
        </authorList>
    </citation>
    <scope>NUCLEOTIDE SEQUENCE [LARGE SCALE GENOMIC DNA]</scope>
    <source>
        <strain evidence="3">Khon Kaen</strain>
    </source>
</reference>
<evidence type="ECO:0000313" key="3">
    <source>
        <dbReference type="EMBL" id="OON22705.1"/>
    </source>
</evidence>
<evidence type="ECO:0000313" key="4">
    <source>
        <dbReference type="Proteomes" id="UP000243686"/>
    </source>
</evidence>
<accession>A0A1S8X7I7</accession>
<name>A0A1S8X7I7_OPIVI</name>
<feature type="non-terminal residue" evidence="3">
    <location>
        <position position="279"/>
    </location>
</feature>
<dbReference type="EMBL" id="KV891702">
    <property type="protein sequence ID" value="OON22705.1"/>
    <property type="molecule type" value="Genomic_DNA"/>
</dbReference>
<keyword evidence="4" id="KW-1185">Reference proteome</keyword>
<feature type="non-terminal residue" evidence="3">
    <location>
        <position position="1"/>
    </location>
</feature>
<dbReference type="InterPro" id="IPR043800">
    <property type="entry name" value="DUF5739"/>
</dbReference>
<evidence type="ECO:0000259" key="2">
    <source>
        <dbReference type="Pfam" id="PF19010"/>
    </source>
</evidence>
<feature type="region of interest" description="Disordered" evidence="1">
    <location>
        <begin position="115"/>
        <end position="137"/>
    </location>
</feature>